<organism evidence="9 10">
    <name type="scientific">Wohlfahrtiimonas chitiniclastica</name>
    <dbReference type="NCBI Taxonomy" id="400946"/>
    <lineage>
        <taxon>Bacteria</taxon>
        <taxon>Pseudomonadati</taxon>
        <taxon>Pseudomonadota</taxon>
        <taxon>Gammaproteobacteria</taxon>
        <taxon>Cardiobacteriales</taxon>
        <taxon>Ignatzschineriaceae</taxon>
        <taxon>Wohlfahrtiimonas</taxon>
    </lineage>
</organism>
<proteinExistence type="inferred from homology"/>
<feature type="transmembrane region" description="Helical" evidence="8">
    <location>
        <begin position="142"/>
        <end position="163"/>
    </location>
</feature>
<dbReference type="CDD" id="cd06550">
    <property type="entry name" value="TM_ABC_iron-siderophores_like"/>
    <property type="match status" value="1"/>
</dbReference>
<dbReference type="InterPro" id="IPR000522">
    <property type="entry name" value="ABC_transptr_permease_BtuC"/>
</dbReference>
<accession>A0AB35C0M1</accession>
<evidence type="ECO:0000313" key="9">
    <source>
        <dbReference type="EMBL" id="MBS7825301.1"/>
    </source>
</evidence>
<evidence type="ECO:0000256" key="8">
    <source>
        <dbReference type="SAM" id="Phobius"/>
    </source>
</evidence>
<evidence type="ECO:0000313" key="10">
    <source>
        <dbReference type="Proteomes" id="UP000680020"/>
    </source>
</evidence>
<dbReference type="SUPFAM" id="SSF81345">
    <property type="entry name" value="ABC transporter involved in vitamin B12 uptake, BtuC"/>
    <property type="match status" value="1"/>
</dbReference>
<reference evidence="9" key="1">
    <citation type="submission" date="2021-03" db="EMBL/GenBank/DDBJ databases">
        <title>Identification and antibiotic profiling of Wohlfahrtiimonas chitiniclastica, an underestimated human pathogen.</title>
        <authorList>
            <person name="Kopf A."/>
            <person name="Bunk B."/>
            <person name="Coldewey S."/>
            <person name="Gunzer F."/>
            <person name="Riedel T."/>
            <person name="Schroettner P."/>
        </authorList>
    </citation>
    <scope>NUCLEOTIDE SEQUENCE</scope>
    <source>
        <strain evidence="9">DSM 100917</strain>
    </source>
</reference>
<dbReference type="PANTHER" id="PTHR30472:SF25">
    <property type="entry name" value="ABC TRANSPORTER PERMEASE PROTEIN MJ0876-RELATED"/>
    <property type="match status" value="1"/>
</dbReference>
<keyword evidence="6 8" id="KW-1133">Transmembrane helix</keyword>
<evidence type="ECO:0000256" key="1">
    <source>
        <dbReference type="ARBA" id="ARBA00004651"/>
    </source>
</evidence>
<evidence type="ECO:0000256" key="7">
    <source>
        <dbReference type="ARBA" id="ARBA00023136"/>
    </source>
</evidence>
<dbReference type="AlphaFoldDB" id="A0AB35C0M1"/>
<evidence type="ECO:0000256" key="2">
    <source>
        <dbReference type="ARBA" id="ARBA00007935"/>
    </source>
</evidence>
<evidence type="ECO:0000256" key="4">
    <source>
        <dbReference type="ARBA" id="ARBA00022475"/>
    </source>
</evidence>
<dbReference type="GO" id="GO:0033214">
    <property type="term" value="P:siderophore-iron import into cell"/>
    <property type="evidence" value="ECO:0007669"/>
    <property type="project" value="TreeGrafter"/>
</dbReference>
<feature type="transmembrane region" description="Helical" evidence="8">
    <location>
        <begin position="272"/>
        <end position="292"/>
    </location>
</feature>
<name>A0AB35C0M1_9GAMM</name>
<keyword evidence="4" id="KW-1003">Cell membrane</keyword>
<dbReference type="GO" id="GO:0022857">
    <property type="term" value="F:transmembrane transporter activity"/>
    <property type="evidence" value="ECO:0007669"/>
    <property type="project" value="InterPro"/>
</dbReference>
<keyword evidence="5 8" id="KW-0812">Transmembrane</keyword>
<feature type="transmembrane region" description="Helical" evidence="8">
    <location>
        <begin position="107"/>
        <end position="130"/>
    </location>
</feature>
<evidence type="ECO:0000256" key="3">
    <source>
        <dbReference type="ARBA" id="ARBA00022448"/>
    </source>
</evidence>
<feature type="transmembrane region" description="Helical" evidence="8">
    <location>
        <begin position="82"/>
        <end position="101"/>
    </location>
</feature>
<dbReference type="GO" id="GO:0005886">
    <property type="term" value="C:plasma membrane"/>
    <property type="evidence" value="ECO:0007669"/>
    <property type="project" value="UniProtKB-SubCell"/>
</dbReference>
<feature type="transmembrane region" description="Helical" evidence="8">
    <location>
        <begin position="183"/>
        <end position="207"/>
    </location>
</feature>
<dbReference type="Pfam" id="PF01032">
    <property type="entry name" value="FecCD"/>
    <property type="match status" value="1"/>
</dbReference>
<dbReference type="PANTHER" id="PTHR30472">
    <property type="entry name" value="FERRIC ENTEROBACTIN TRANSPORT SYSTEM PERMEASE PROTEIN"/>
    <property type="match status" value="1"/>
</dbReference>
<comment type="similarity">
    <text evidence="2">Belongs to the binding-protein-dependent transport system permease family. FecCD subfamily.</text>
</comment>
<comment type="caution">
    <text evidence="9">The sequence shown here is derived from an EMBL/GenBank/DDBJ whole genome shotgun (WGS) entry which is preliminary data.</text>
</comment>
<dbReference type="EMBL" id="JAGIBU010000010">
    <property type="protein sequence ID" value="MBS7825301.1"/>
    <property type="molecule type" value="Genomic_DNA"/>
</dbReference>
<evidence type="ECO:0000256" key="5">
    <source>
        <dbReference type="ARBA" id="ARBA00022692"/>
    </source>
</evidence>
<comment type="subcellular location">
    <subcellularLocation>
        <location evidence="1">Cell membrane</location>
        <topology evidence="1">Multi-pass membrane protein</topology>
    </subcellularLocation>
</comment>
<keyword evidence="3" id="KW-0813">Transport</keyword>
<keyword evidence="7 8" id="KW-0472">Membrane</keyword>
<gene>
    <name evidence="9" type="ORF">J7561_08820</name>
</gene>
<sequence length="324" mass="35062">MVSRRCSLLLLAILSVSVLVIAPFLGLENLSPRAIFDGDAGSAQIFWQLRVPRVLTAWLMGAMLALSGLVFQAILRTPLAEPFTLGIASGGALGAAIYIHLGLSLSLSLFSGLSLFAFMGAMVITFAIYLLNRHALESITRLVLVGVIFSFFCSSLVMVMQAVGRPQDSYRLMQWMMGSISHVTVTEILPLSIIMLISTLIIALLSPRLNVLSAGHIIAKTRGVEPKYVFIPLFILVSLMMGVMIAISGPIGFVGLVVPHVVRRFIGADHRYLWIAALLLGGALLVIADWMARVLFAPAELPVGVITALFGAPFFIFILIKDKK</sequence>
<feature type="transmembrane region" description="Helical" evidence="8">
    <location>
        <begin position="228"/>
        <end position="252"/>
    </location>
</feature>
<protein>
    <submittedName>
        <fullName evidence="9">Iron ABC transporter permease</fullName>
    </submittedName>
</protein>
<feature type="transmembrane region" description="Helical" evidence="8">
    <location>
        <begin position="299"/>
        <end position="320"/>
    </location>
</feature>
<feature type="transmembrane region" description="Helical" evidence="8">
    <location>
        <begin position="55"/>
        <end position="75"/>
    </location>
</feature>
<dbReference type="Gene3D" id="1.10.3470.10">
    <property type="entry name" value="ABC transporter involved in vitamin B12 uptake, BtuC"/>
    <property type="match status" value="1"/>
</dbReference>
<dbReference type="Proteomes" id="UP000680020">
    <property type="component" value="Unassembled WGS sequence"/>
</dbReference>
<evidence type="ECO:0000256" key="6">
    <source>
        <dbReference type="ARBA" id="ARBA00022989"/>
    </source>
</evidence>
<dbReference type="InterPro" id="IPR037294">
    <property type="entry name" value="ABC_BtuC-like"/>
</dbReference>